<accession>A0A8H7ZYQ4</accession>
<evidence type="ECO:0000256" key="1">
    <source>
        <dbReference type="SAM" id="MobiDB-lite"/>
    </source>
</evidence>
<feature type="region of interest" description="Disordered" evidence="1">
    <location>
        <begin position="256"/>
        <end position="277"/>
    </location>
</feature>
<dbReference type="AlphaFoldDB" id="A0A8H7ZYQ4"/>
<comment type="caution">
    <text evidence="3">The sequence shown here is derived from an EMBL/GenBank/DDBJ whole genome shotgun (WGS) entry which is preliminary data.</text>
</comment>
<dbReference type="Proteomes" id="UP000673691">
    <property type="component" value="Unassembled WGS sequence"/>
</dbReference>
<dbReference type="InterPro" id="IPR048958">
    <property type="entry name" value="Polysacc_lyase_14"/>
</dbReference>
<name>A0A8H7ZYQ4_9FUNG</name>
<feature type="compositionally biased region" description="Gly residues" evidence="1">
    <location>
        <begin position="256"/>
        <end position="271"/>
    </location>
</feature>
<reference evidence="3 4" key="1">
    <citation type="journal article" name="Sci. Rep.">
        <title>Genome-scale phylogenetic analyses confirm Olpidium as the closest living zoosporic fungus to the non-flagellated, terrestrial fungi.</title>
        <authorList>
            <person name="Chang Y."/>
            <person name="Rochon D."/>
            <person name="Sekimoto S."/>
            <person name="Wang Y."/>
            <person name="Chovatia M."/>
            <person name="Sandor L."/>
            <person name="Salamov A."/>
            <person name="Grigoriev I.V."/>
            <person name="Stajich J.E."/>
            <person name="Spatafora J.W."/>
        </authorList>
    </citation>
    <scope>NUCLEOTIDE SEQUENCE [LARGE SCALE GENOMIC DNA]</scope>
    <source>
        <strain evidence="3">S191</strain>
    </source>
</reference>
<protein>
    <recommendedName>
        <fullName evidence="2">Polysaccharide lyase 14 domain-containing protein</fullName>
    </recommendedName>
</protein>
<dbReference type="EMBL" id="JAEFCI010003328">
    <property type="protein sequence ID" value="KAG5461657.1"/>
    <property type="molecule type" value="Genomic_DNA"/>
</dbReference>
<evidence type="ECO:0000259" key="2">
    <source>
        <dbReference type="Pfam" id="PF21294"/>
    </source>
</evidence>
<organism evidence="3 4">
    <name type="scientific">Olpidium bornovanus</name>
    <dbReference type="NCBI Taxonomy" id="278681"/>
    <lineage>
        <taxon>Eukaryota</taxon>
        <taxon>Fungi</taxon>
        <taxon>Fungi incertae sedis</taxon>
        <taxon>Olpidiomycota</taxon>
        <taxon>Olpidiomycotina</taxon>
        <taxon>Olpidiomycetes</taxon>
        <taxon>Olpidiales</taxon>
        <taxon>Olpidiaceae</taxon>
        <taxon>Olpidium</taxon>
    </lineage>
</organism>
<evidence type="ECO:0000313" key="3">
    <source>
        <dbReference type="EMBL" id="KAG5461657.1"/>
    </source>
</evidence>
<evidence type="ECO:0000313" key="4">
    <source>
        <dbReference type="Proteomes" id="UP000673691"/>
    </source>
</evidence>
<keyword evidence="4" id="KW-1185">Reference proteome</keyword>
<dbReference type="OrthoDB" id="10069995at2759"/>
<dbReference type="PANTHER" id="PTHR40124:SF1">
    <property type="entry name" value="DISAGGREGATASE RELATED REPEAT PROTEIN"/>
    <property type="match status" value="1"/>
</dbReference>
<dbReference type="Pfam" id="PF21294">
    <property type="entry name" value="Polysacc_lyase_14"/>
    <property type="match status" value="1"/>
</dbReference>
<gene>
    <name evidence="3" type="ORF">BJ554DRAFT_6112</name>
</gene>
<dbReference type="Gene3D" id="2.60.120.200">
    <property type="match status" value="1"/>
</dbReference>
<proteinExistence type="predicted"/>
<feature type="domain" description="Polysaccharide lyase 14" evidence="2">
    <location>
        <begin position="33"/>
        <end position="231"/>
    </location>
</feature>
<sequence length="277" mass="28755">MSGKSLGPFNVISDTWGGGYPNLNREFAADPTNPKNVVLKVKYPKGTTTPTSKFNPPGRRGGVGFYGRPIPPEILSKAKQVSLEYSVYFPEDFDFVRGGKLPGLYGGVGNARGCSGGSAAADCYSARFMWRKGGNGEAYLYTPAGASQDPGYCKVPPVSVCDPQYGDSIARNSFKFALGSWTRIKVTVALNDIGKKNGLVQLSANGKQVASFDKVVWRTKPDVVTVGVMVRGWLCCESATERAGLPLWAEGGGGGGGGGGGAGGGGGGGGKPARARV</sequence>
<dbReference type="PANTHER" id="PTHR40124">
    <property type="match status" value="1"/>
</dbReference>